<accession>A0A6N9UPT1</accession>
<dbReference type="CDD" id="cd16936">
    <property type="entry name" value="HATPase_RsbW-like"/>
    <property type="match status" value="1"/>
</dbReference>
<dbReference type="SUPFAM" id="SSF55874">
    <property type="entry name" value="ATPase domain of HSP90 chaperone/DNA topoisomerase II/histidine kinase"/>
    <property type="match status" value="1"/>
</dbReference>
<dbReference type="InterPro" id="IPR050267">
    <property type="entry name" value="Anti-sigma-factor_SerPK"/>
</dbReference>
<dbReference type="Proteomes" id="UP000469545">
    <property type="component" value="Unassembled WGS sequence"/>
</dbReference>
<keyword evidence="5" id="KW-1185">Reference proteome</keyword>
<protein>
    <submittedName>
        <fullName evidence="4">ATP-binding protein</fullName>
    </submittedName>
</protein>
<evidence type="ECO:0000256" key="2">
    <source>
        <dbReference type="SAM" id="MobiDB-lite"/>
    </source>
</evidence>
<evidence type="ECO:0000259" key="3">
    <source>
        <dbReference type="Pfam" id="PF13581"/>
    </source>
</evidence>
<name>A0A6N9UPT1_9ACTN</name>
<dbReference type="Pfam" id="PF13581">
    <property type="entry name" value="HATPase_c_2"/>
    <property type="match status" value="1"/>
</dbReference>
<reference evidence="4 5" key="1">
    <citation type="submission" date="2020-01" db="EMBL/GenBank/DDBJ databases">
        <title>Insect and environment-associated Actinomycetes.</title>
        <authorList>
            <person name="Currrie C."/>
            <person name="Chevrette M."/>
            <person name="Carlson C."/>
            <person name="Stubbendieck R."/>
            <person name="Wendt-Pienkowski E."/>
        </authorList>
    </citation>
    <scope>NUCLEOTIDE SEQUENCE [LARGE SCALE GENOMIC DNA]</scope>
    <source>
        <strain evidence="4 5">SID14172</strain>
    </source>
</reference>
<evidence type="ECO:0000313" key="4">
    <source>
        <dbReference type="EMBL" id="NEB17092.1"/>
    </source>
</evidence>
<feature type="domain" description="Histidine kinase/HSP90-like ATPase" evidence="3">
    <location>
        <begin position="5"/>
        <end position="113"/>
    </location>
</feature>
<dbReference type="InterPro" id="IPR036890">
    <property type="entry name" value="HATPase_C_sf"/>
</dbReference>
<feature type="region of interest" description="Disordered" evidence="2">
    <location>
        <begin position="111"/>
        <end position="139"/>
    </location>
</feature>
<organism evidence="4 5">
    <name type="scientific">Streptomyces coelicoflavus</name>
    <dbReference type="NCBI Taxonomy" id="285562"/>
    <lineage>
        <taxon>Bacteria</taxon>
        <taxon>Bacillati</taxon>
        <taxon>Actinomycetota</taxon>
        <taxon>Actinomycetes</taxon>
        <taxon>Kitasatosporales</taxon>
        <taxon>Streptomycetaceae</taxon>
        <taxon>Streptomyces</taxon>
    </lineage>
</organism>
<keyword evidence="1" id="KW-0808">Transferase</keyword>
<keyword evidence="1" id="KW-0723">Serine/threonine-protein kinase</keyword>
<keyword evidence="4" id="KW-0547">Nucleotide-binding</keyword>
<dbReference type="RefSeq" id="WP_143666046.1">
    <property type="nucleotide sequence ID" value="NZ_BEWB01000002.1"/>
</dbReference>
<dbReference type="Gene3D" id="3.30.565.10">
    <property type="entry name" value="Histidine kinase-like ATPase, C-terminal domain"/>
    <property type="match status" value="1"/>
</dbReference>
<gene>
    <name evidence="4" type="ORF">G3I46_11260</name>
</gene>
<keyword evidence="1" id="KW-0418">Kinase</keyword>
<evidence type="ECO:0000313" key="5">
    <source>
        <dbReference type="Proteomes" id="UP000469545"/>
    </source>
</evidence>
<dbReference type="GO" id="GO:0005524">
    <property type="term" value="F:ATP binding"/>
    <property type="evidence" value="ECO:0007669"/>
    <property type="project" value="UniProtKB-KW"/>
</dbReference>
<dbReference type="PANTHER" id="PTHR35526:SF3">
    <property type="entry name" value="ANTI-SIGMA-F FACTOR RSBW"/>
    <property type="match status" value="1"/>
</dbReference>
<dbReference type="PANTHER" id="PTHR35526">
    <property type="entry name" value="ANTI-SIGMA-F FACTOR RSBW-RELATED"/>
    <property type="match status" value="1"/>
</dbReference>
<sequence length="139" mass="14666">MTSSDGNVGDARRAATAFVARERPEADLGALALVVSELVANAARHAGGWWRLTVRTDGQAVVVDVDDRSPAVPTARLARFDGLGGHGLNIVRELFGPVEILPRAHGKTVRTRWTAGRQTRDTAAGKDPGNVSGLVGHEP</sequence>
<dbReference type="InterPro" id="IPR003594">
    <property type="entry name" value="HATPase_dom"/>
</dbReference>
<dbReference type="EMBL" id="JAAGMB010000252">
    <property type="protein sequence ID" value="NEB17092.1"/>
    <property type="molecule type" value="Genomic_DNA"/>
</dbReference>
<dbReference type="GO" id="GO:0004674">
    <property type="term" value="F:protein serine/threonine kinase activity"/>
    <property type="evidence" value="ECO:0007669"/>
    <property type="project" value="UniProtKB-KW"/>
</dbReference>
<proteinExistence type="predicted"/>
<comment type="caution">
    <text evidence="4">The sequence shown here is derived from an EMBL/GenBank/DDBJ whole genome shotgun (WGS) entry which is preliminary data.</text>
</comment>
<dbReference type="AlphaFoldDB" id="A0A6N9UPT1"/>
<evidence type="ECO:0000256" key="1">
    <source>
        <dbReference type="ARBA" id="ARBA00022527"/>
    </source>
</evidence>
<keyword evidence="4" id="KW-0067">ATP-binding</keyword>